<evidence type="ECO:0000313" key="4">
    <source>
        <dbReference type="Proteomes" id="UP000008363"/>
    </source>
</evidence>
<feature type="domain" description="DUF222" evidence="2">
    <location>
        <begin position="46"/>
        <end position="375"/>
    </location>
</feature>
<gene>
    <name evidence="3" type="ORF">GORHZ_111_00030</name>
</gene>
<dbReference type="Pfam" id="PF02720">
    <property type="entry name" value="DUF222"/>
    <property type="match status" value="1"/>
</dbReference>
<dbReference type="InterPro" id="IPR003615">
    <property type="entry name" value="HNH_nuc"/>
</dbReference>
<feature type="region of interest" description="Disordered" evidence="1">
    <location>
        <begin position="238"/>
        <end position="274"/>
    </location>
</feature>
<comment type="caution">
    <text evidence="3">The sequence shown here is derived from an EMBL/GenBank/DDBJ whole genome shotgun (WGS) entry which is preliminary data.</text>
</comment>
<dbReference type="InterPro" id="IPR003870">
    <property type="entry name" value="DUF222"/>
</dbReference>
<proteinExistence type="predicted"/>
<organism evidence="3 4">
    <name type="scientific">Gordonia rhizosphera NBRC 16068</name>
    <dbReference type="NCBI Taxonomy" id="1108045"/>
    <lineage>
        <taxon>Bacteria</taxon>
        <taxon>Bacillati</taxon>
        <taxon>Actinomycetota</taxon>
        <taxon>Actinomycetes</taxon>
        <taxon>Mycobacteriales</taxon>
        <taxon>Gordoniaceae</taxon>
        <taxon>Gordonia</taxon>
    </lineage>
</organism>
<feature type="region of interest" description="Disordered" evidence="1">
    <location>
        <begin position="475"/>
        <end position="505"/>
    </location>
</feature>
<dbReference type="EMBL" id="BAHC01000111">
    <property type="protein sequence ID" value="GAB90610.1"/>
    <property type="molecule type" value="Genomic_DNA"/>
</dbReference>
<evidence type="ECO:0000256" key="1">
    <source>
        <dbReference type="SAM" id="MobiDB-lite"/>
    </source>
</evidence>
<dbReference type="CDD" id="cd00085">
    <property type="entry name" value="HNHc"/>
    <property type="match status" value="1"/>
</dbReference>
<sequence length="523" mass="56994">MTSDDVTSNTDAEIVGLYRELDDLLGRIAAAETTPASYDEIVTVAEVHERSARRMSFLGLQRVLDCSDRNAVSEEGYRSIGDFMVDRLRITDPGRRRKQMAALLELHSLSGEKLDAQCQTLAEAFAEGAIGVEHAVTVIDVLDKLPVKVDAKQRTAAEKVMADYARVHTPKELRVLGARLLAHLDPDGALTDDQDRARRRSLHLSKQDAQLMSTLEGRLDPVTRALLEVVLDAWAAPGMNMPGDELSPQGNKDDADPEQLKAAAERDNRTPGQRNHDALRALLKAVADGGLLGKSHRGLPPHLIITISETELRKRAGVGTTAGGALLPIADVIELAAQAQQHLAVFADHSPEPLYLGKANRFANQAQRMMLLARDGATCTCPGCSQPFTRTEAHHAEQDWADGGYTDIIDLAAACPKHNRMVGDKPGQWSTHIIKDGPDAGRPAWTRNTRSGKGRARVRVDRTREVVEAFARTLRGDTARPPDNRCGTTEPKTPTGPPGHPDERRRIPRLIASGWAVNTVNLG</sequence>
<name>K6VUM9_9ACTN</name>
<dbReference type="STRING" id="1108045.GORHZ_111_00030"/>
<reference evidence="3 4" key="1">
    <citation type="submission" date="2012-08" db="EMBL/GenBank/DDBJ databases">
        <title>Whole genome shotgun sequence of Gordonia rhizosphera NBRC 16068.</title>
        <authorList>
            <person name="Takarada H."/>
            <person name="Isaki S."/>
            <person name="Hosoyama A."/>
            <person name="Tsuchikane K."/>
            <person name="Katsumata H."/>
            <person name="Baba S."/>
            <person name="Ohji S."/>
            <person name="Yamazaki S."/>
            <person name="Fujita N."/>
        </authorList>
    </citation>
    <scope>NUCLEOTIDE SEQUENCE [LARGE SCALE GENOMIC DNA]</scope>
    <source>
        <strain evidence="3 4">NBRC 16068</strain>
    </source>
</reference>
<dbReference type="AlphaFoldDB" id="K6VUM9"/>
<feature type="compositionally biased region" description="Basic and acidic residues" evidence="1">
    <location>
        <begin position="263"/>
        <end position="274"/>
    </location>
</feature>
<dbReference type="Proteomes" id="UP000008363">
    <property type="component" value="Unassembled WGS sequence"/>
</dbReference>
<evidence type="ECO:0000259" key="2">
    <source>
        <dbReference type="Pfam" id="PF02720"/>
    </source>
</evidence>
<keyword evidence="4" id="KW-1185">Reference proteome</keyword>
<dbReference type="eggNOG" id="COG1403">
    <property type="taxonomic scope" value="Bacteria"/>
</dbReference>
<accession>K6VUM9</accession>
<evidence type="ECO:0000313" key="3">
    <source>
        <dbReference type="EMBL" id="GAB90610.1"/>
    </source>
</evidence>
<feature type="region of interest" description="Disordered" evidence="1">
    <location>
        <begin position="434"/>
        <end position="457"/>
    </location>
</feature>
<dbReference type="OrthoDB" id="4370764at2"/>
<dbReference type="RefSeq" id="WP_006333546.1">
    <property type="nucleotide sequence ID" value="NZ_BAHC01000111.1"/>
</dbReference>
<protein>
    <recommendedName>
        <fullName evidence="2">DUF222 domain-containing protein</fullName>
    </recommendedName>
</protein>